<dbReference type="InParanoid" id="A0A3B1JVF1"/>
<dbReference type="Ensembl" id="ENSAMXT00000046434.1">
    <property type="protein sequence ID" value="ENSAMXP00000045825.1"/>
    <property type="gene ID" value="ENSAMXG00000035465.1"/>
</dbReference>
<keyword evidence="3" id="KW-0804">Transcription</keyword>
<evidence type="ECO:0000313" key="7">
    <source>
        <dbReference type="Proteomes" id="UP000018467"/>
    </source>
</evidence>
<dbReference type="Proteomes" id="UP000018467">
    <property type="component" value="Unassembled WGS sequence"/>
</dbReference>
<feature type="region of interest" description="Disordered" evidence="4">
    <location>
        <begin position="175"/>
        <end position="200"/>
    </location>
</feature>
<proteinExistence type="predicted"/>
<keyword evidence="1" id="KW-0805">Transcription regulation</keyword>
<organism evidence="6 7">
    <name type="scientific">Astyanax mexicanus</name>
    <name type="common">Blind cave fish</name>
    <name type="synonym">Astyanax fasciatus mexicanus</name>
    <dbReference type="NCBI Taxonomy" id="7994"/>
    <lineage>
        <taxon>Eukaryota</taxon>
        <taxon>Metazoa</taxon>
        <taxon>Chordata</taxon>
        <taxon>Craniata</taxon>
        <taxon>Vertebrata</taxon>
        <taxon>Euteleostomi</taxon>
        <taxon>Actinopterygii</taxon>
        <taxon>Neopterygii</taxon>
        <taxon>Teleostei</taxon>
        <taxon>Ostariophysi</taxon>
        <taxon>Characiformes</taxon>
        <taxon>Characoidei</taxon>
        <taxon>Acestrorhamphidae</taxon>
        <taxon>Acestrorhamphinae</taxon>
        <taxon>Astyanax</taxon>
    </lineage>
</organism>
<dbReference type="InterPro" id="IPR037655">
    <property type="entry name" value="POU2AF2"/>
</dbReference>
<evidence type="ECO:0000313" key="6">
    <source>
        <dbReference type="Ensembl" id="ENSAMXP00000045825.1"/>
    </source>
</evidence>
<feature type="domain" description="OCA" evidence="5">
    <location>
        <begin position="10"/>
        <end position="32"/>
    </location>
</feature>
<dbReference type="GO" id="GO:0005634">
    <property type="term" value="C:nucleus"/>
    <property type="evidence" value="ECO:0007669"/>
    <property type="project" value="TreeGrafter"/>
</dbReference>
<sequence length="284" mass="30969">MFFFFTEYSKRVYQGVRVKHTVKDLLAEKRSRQTSGPPQLTFIPPSLFSCSHMIPGYYSMRRPFLSDAEFCSSSKQFSTDVYSSALTGKSVSCDTTHPSSYSSLIDTYYPETFSDYRSAALSSGGSTIFSSSALSTLLPPFPGDTSPLCRDSWEQAGAEAVEGLCGDGLAPAPMTMPVTGSLTGSEPSSPGQYRSSSRSSSMPQFYSLHSLDDVQYHSSFQSTAGSFACPSYMTASSESAAKIPALSTEETENDPPALNETIPIPWAKEDTTSSWSQYEMRRAF</sequence>
<dbReference type="GO" id="GO:0003713">
    <property type="term" value="F:transcription coactivator activity"/>
    <property type="evidence" value="ECO:0007669"/>
    <property type="project" value="TreeGrafter"/>
</dbReference>
<reference evidence="7" key="1">
    <citation type="submission" date="2013-03" db="EMBL/GenBank/DDBJ databases">
        <authorList>
            <person name="Jeffery W."/>
            <person name="Warren W."/>
            <person name="Wilson R.K."/>
        </authorList>
    </citation>
    <scope>NUCLEOTIDE SEQUENCE</scope>
    <source>
        <strain evidence="7">female</strain>
    </source>
</reference>
<keyword evidence="7" id="KW-1185">Reference proteome</keyword>
<feature type="region of interest" description="Disordered" evidence="4">
    <location>
        <begin position="242"/>
        <end position="266"/>
    </location>
</feature>
<accession>A0A3B1JVF1</accession>
<name>A0A3B1JVF1_ASTMX</name>
<dbReference type="GO" id="GO:0070974">
    <property type="term" value="F:POU domain binding"/>
    <property type="evidence" value="ECO:0007669"/>
    <property type="project" value="InterPro"/>
</dbReference>
<dbReference type="GO" id="GO:0043565">
    <property type="term" value="F:sequence-specific DNA binding"/>
    <property type="evidence" value="ECO:0007669"/>
    <property type="project" value="TreeGrafter"/>
</dbReference>
<evidence type="ECO:0000259" key="5">
    <source>
        <dbReference type="PROSITE" id="PS52003"/>
    </source>
</evidence>
<dbReference type="GeneTree" id="ENSGT00940000167856"/>
<evidence type="ECO:0000256" key="3">
    <source>
        <dbReference type="ARBA" id="ARBA00023163"/>
    </source>
</evidence>
<dbReference type="PANTHER" id="PTHR28376">
    <property type="entry name" value="RGD1562914"/>
    <property type="match status" value="1"/>
</dbReference>
<reference evidence="7" key="2">
    <citation type="journal article" date="2014" name="Nat. Commun.">
        <title>The cavefish genome reveals candidate genes for eye loss.</title>
        <authorList>
            <person name="McGaugh S.E."/>
            <person name="Gross J.B."/>
            <person name="Aken B."/>
            <person name="Blin M."/>
            <person name="Borowsky R."/>
            <person name="Chalopin D."/>
            <person name="Hinaux H."/>
            <person name="Jeffery W.R."/>
            <person name="Keene A."/>
            <person name="Ma L."/>
            <person name="Minx P."/>
            <person name="Murphy D."/>
            <person name="O'Quin K.E."/>
            <person name="Retaux S."/>
            <person name="Rohner N."/>
            <person name="Searle S.M."/>
            <person name="Stahl B.A."/>
            <person name="Tabin C."/>
            <person name="Volff J.N."/>
            <person name="Yoshizawa M."/>
            <person name="Warren W.C."/>
        </authorList>
    </citation>
    <scope>NUCLEOTIDE SEQUENCE [LARGE SCALE GENOMIC DNA]</scope>
    <source>
        <strain evidence="7">female</strain>
    </source>
</reference>
<dbReference type="Pfam" id="PF17721">
    <property type="entry name" value="POU2AF2"/>
    <property type="match status" value="1"/>
</dbReference>
<evidence type="ECO:0000256" key="1">
    <source>
        <dbReference type="ARBA" id="ARBA00023015"/>
    </source>
</evidence>
<dbReference type="Bgee" id="ENSAMXG00000035465">
    <property type="expression patterns" value="Expressed in pharyngeal gill and 3 other cell types or tissues"/>
</dbReference>
<evidence type="ECO:0000256" key="2">
    <source>
        <dbReference type="ARBA" id="ARBA00023159"/>
    </source>
</evidence>
<reference evidence="6" key="3">
    <citation type="submission" date="2025-08" db="UniProtKB">
        <authorList>
            <consortium name="Ensembl"/>
        </authorList>
    </citation>
    <scope>IDENTIFICATION</scope>
</reference>
<reference evidence="6" key="4">
    <citation type="submission" date="2025-09" db="UniProtKB">
        <authorList>
            <consortium name="Ensembl"/>
        </authorList>
    </citation>
    <scope>IDENTIFICATION</scope>
</reference>
<dbReference type="PROSITE" id="PS52003">
    <property type="entry name" value="OCA"/>
    <property type="match status" value="1"/>
</dbReference>
<protein>
    <submittedName>
        <fullName evidence="6">Si:ch211-213d14.1</fullName>
    </submittedName>
</protein>
<keyword evidence="2" id="KW-0010">Activator</keyword>
<evidence type="ECO:0000256" key="4">
    <source>
        <dbReference type="SAM" id="MobiDB-lite"/>
    </source>
</evidence>
<dbReference type="PANTHER" id="PTHR28376:SF1">
    <property type="entry name" value="POU DOMAIN CLASS 2-ASSOCIATING FACTOR 2"/>
    <property type="match status" value="1"/>
</dbReference>
<feature type="compositionally biased region" description="Low complexity" evidence="4">
    <location>
        <begin position="185"/>
        <end position="200"/>
    </location>
</feature>
<dbReference type="InterPro" id="IPR047571">
    <property type="entry name" value="OCA"/>
</dbReference>
<dbReference type="AlphaFoldDB" id="A0A3B1JVF1"/>